<protein>
    <submittedName>
        <fullName evidence="1">Uncharacterized protein</fullName>
    </submittedName>
</protein>
<keyword evidence="2" id="KW-1185">Reference proteome</keyword>
<accession>A0A1L9VPX4</accession>
<name>A0A1L9VPX4_ASPGL</name>
<sequence>MQHQCVLLSNSGGSSERFSSHCTGDDGAEISQVLNTAMFSSTVQTRQDPGCAILRRVKAGAGLPGLPNTARLIPKAVRFMLEMGLLSQFQTLPTTYQVTATDKKQPAA</sequence>
<dbReference type="VEuPathDB" id="FungiDB:ASPGLDRAFT_44913"/>
<evidence type="ECO:0000313" key="2">
    <source>
        <dbReference type="Proteomes" id="UP000184300"/>
    </source>
</evidence>
<gene>
    <name evidence="1" type="ORF">ASPGLDRAFT_44913</name>
</gene>
<organism evidence="1 2">
    <name type="scientific">Aspergillus glaucus CBS 516.65</name>
    <dbReference type="NCBI Taxonomy" id="1160497"/>
    <lineage>
        <taxon>Eukaryota</taxon>
        <taxon>Fungi</taxon>
        <taxon>Dikarya</taxon>
        <taxon>Ascomycota</taxon>
        <taxon>Pezizomycotina</taxon>
        <taxon>Eurotiomycetes</taxon>
        <taxon>Eurotiomycetidae</taxon>
        <taxon>Eurotiales</taxon>
        <taxon>Aspergillaceae</taxon>
        <taxon>Aspergillus</taxon>
        <taxon>Aspergillus subgen. Aspergillus</taxon>
    </lineage>
</organism>
<dbReference type="GeneID" id="34462379"/>
<dbReference type="AlphaFoldDB" id="A0A1L9VPX4"/>
<dbReference type="RefSeq" id="XP_022402636.1">
    <property type="nucleotide sequence ID" value="XM_022546118.1"/>
</dbReference>
<dbReference type="Proteomes" id="UP000184300">
    <property type="component" value="Unassembled WGS sequence"/>
</dbReference>
<proteinExistence type="predicted"/>
<dbReference type="EMBL" id="KV878893">
    <property type="protein sequence ID" value="OJJ85942.1"/>
    <property type="molecule type" value="Genomic_DNA"/>
</dbReference>
<reference evidence="2" key="1">
    <citation type="journal article" date="2017" name="Genome Biol.">
        <title>Comparative genomics reveals high biological diversity and specific adaptations in the industrially and medically important fungal genus Aspergillus.</title>
        <authorList>
            <person name="de Vries R.P."/>
            <person name="Riley R."/>
            <person name="Wiebenga A."/>
            <person name="Aguilar-Osorio G."/>
            <person name="Amillis S."/>
            <person name="Uchima C.A."/>
            <person name="Anderluh G."/>
            <person name="Asadollahi M."/>
            <person name="Askin M."/>
            <person name="Barry K."/>
            <person name="Battaglia E."/>
            <person name="Bayram O."/>
            <person name="Benocci T."/>
            <person name="Braus-Stromeyer S.A."/>
            <person name="Caldana C."/>
            <person name="Canovas D."/>
            <person name="Cerqueira G.C."/>
            <person name="Chen F."/>
            <person name="Chen W."/>
            <person name="Choi C."/>
            <person name="Clum A."/>
            <person name="Dos Santos R.A."/>
            <person name="Damasio A.R."/>
            <person name="Diallinas G."/>
            <person name="Emri T."/>
            <person name="Fekete E."/>
            <person name="Flipphi M."/>
            <person name="Freyberg S."/>
            <person name="Gallo A."/>
            <person name="Gournas C."/>
            <person name="Habgood R."/>
            <person name="Hainaut M."/>
            <person name="Harispe M.L."/>
            <person name="Henrissat B."/>
            <person name="Hilden K.S."/>
            <person name="Hope R."/>
            <person name="Hossain A."/>
            <person name="Karabika E."/>
            <person name="Karaffa L."/>
            <person name="Karanyi Z."/>
            <person name="Krasevec N."/>
            <person name="Kuo A."/>
            <person name="Kusch H."/>
            <person name="LaButti K."/>
            <person name="Lagendijk E.L."/>
            <person name="Lapidus A."/>
            <person name="Levasseur A."/>
            <person name="Lindquist E."/>
            <person name="Lipzen A."/>
            <person name="Logrieco A.F."/>
            <person name="MacCabe A."/>
            <person name="Maekelae M.R."/>
            <person name="Malavazi I."/>
            <person name="Melin P."/>
            <person name="Meyer V."/>
            <person name="Mielnichuk N."/>
            <person name="Miskei M."/>
            <person name="Molnar A.P."/>
            <person name="Mule G."/>
            <person name="Ngan C.Y."/>
            <person name="Orejas M."/>
            <person name="Orosz E."/>
            <person name="Ouedraogo J.P."/>
            <person name="Overkamp K.M."/>
            <person name="Park H.-S."/>
            <person name="Perrone G."/>
            <person name="Piumi F."/>
            <person name="Punt P.J."/>
            <person name="Ram A.F."/>
            <person name="Ramon A."/>
            <person name="Rauscher S."/>
            <person name="Record E."/>
            <person name="Riano-Pachon D.M."/>
            <person name="Robert V."/>
            <person name="Roehrig J."/>
            <person name="Ruller R."/>
            <person name="Salamov A."/>
            <person name="Salih N.S."/>
            <person name="Samson R.A."/>
            <person name="Sandor E."/>
            <person name="Sanguinetti M."/>
            <person name="Schuetze T."/>
            <person name="Sepcic K."/>
            <person name="Shelest E."/>
            <person name="Sherlock G."/>
            <person name="Sophianopoulou V."/>
            <person name="Squina F.M."/>
            <person name="Sun H."/>
            <person name="Susca A."/>
            <person name="Todd R.B."/>
            <person name="Tsang A."/>
            <person name="Unkles S.E."/>
            <person name="van de Wiele N."/>
            <person name="van Rossen-Uffink D."/>
            <person name="Oliveira J.V."/>
            <person name="Vesth T.C."/>
            <person name="Visser J."/>
            <person name="Yu J.-H."/>
            <person name="Zhou M."/>
            <person name="Andersen M.R."/>
            <person name="Archer D.B."/>
            <person name="Baker S.E."/>
            <person name="Benoit I."/>
            <person name="Brakhage A.A."/>
            <person name="Braus G.H."/>
            <person name="Fischer R."/>
            <person name="Frisvad J.C."/>
            <person name="Goldman G.H."/>
            <person name="Houbraken J."/>
            <person name="Oakley B."/>
            <person name="Pocsi I."/>
            <person name="Scazzocchio C."/>
            <person name="Seiboth B."/>
            <person name="vanKuyk P.A."/>
            <person name="Wortman J."/>
            <person name="Dyer P.S."/>
            <person name="Grigoriev I.V."/>
        </authorList>
    </citation>
    <scope>NUCLEOTIDE SEQUENCE [LARGE SCALE GENOMIC DNA]</scope>
    <source>
        <strain evidence="2">CBS 516.65</strain>
    </source>
</reference>
<evidence type="ECO:0000313" key="1">
    <source>
        <dbReference type="EMBL" id="OJJ85942.1"/>
    </source>
</evidence>